<keyword evidence="2" id="KW-1133">Transmembrane helix</keyword>
<feature type="compositionally biased region" description="Polar residues" evidence="1">
    <location>
        <begin position="138"/>
        <end position="149"/>
    </location>
</feature>
<evidence type="ECO:0000256" key="2">
    <source>
        <dbReference type="SAM" id="Phobius"/>
    </source>
</evidence>
<comment type="caution">
    <text evidence="3">The sequence shown here is derived from an EMBL/GenBank/DDBJ whole genome shotgun (WGS) entry which is preliminary data.</text>
</comment>
<dbReference type="AlphaFoldDB" id="A0A3N1GXY6"/>
<reference evidence="3 4" key="1">
    <citation type="submission" date="2018-11" db="EMBL/GenBank/DDBJ databases">
        <title>Sequencing the genomes of 1000 actinobacteria strains.</title>
        <authorList>
            <person name="Klenk H.-P."/>
        </authorList>
    </citation>
    <scope>NUCLEOTIDE SEQUENCE [LARGE SCALE GENOMIC DNA]</scope>
    <source>
        <strain evidence="3 4">DSM 44231</strain>
    </source>
</reference>
<dbReference type="RefSeq" id="WP_123741334.1">
    <property type="nucleotide sequence ID" value="NZ_RJKM01000001.1"/>
</dbReference>
<feature type="transmembrane region" description="Helical" evidence="2">
    <location>
        <begin position="44"/>
        <end position="65"/>
    </location>
</feature>
<gene>
    <name evidence="3" type="ORF">EDD40_0356</name>
</gene>
<organism evidence="3 4">
    <name type="scientific">Saccharothrix texasensis</name>
    <dbReference type="NCBI Taxonomy" id="103734"/>
    <lineage>
        <taxon>Bacteria</taxon>
        <taxon>Bacillati</taxon>
        <taxon>Actinomycetota</taxon>
        <taxon>Actinomycetes</taxon>
        <taxon>Pseudonocardiales</taxon>
        <taxon>Pseudonocardiaceae</taxon>
        <taxon>Saccharothrix</taxon>
    </lineage>
</organism>
<dbReference type="OrthoDB" id="3686068at2"/>
<proteinExistence type="predicted"/>
<feature type="region of interest" description="Disordered" evidence="1">
    <location>
        <begin position="73"/>
        <end position="97"/>
    </location>
</feature>
<dbReference type="EMBL" id="RJKM01000001">
    <property type="protein sequence ID" value="ROP35135.1"/>
    <property type="molecule type" value="Genomic_DNA"/>
</dbReference>
<name>A0A3N1GXY6_9PSEU</name>
<feature type="compositionally biased region" description="Low complexity" evidence="1">
    <location>
        <begin position="75"/>
        <end position="90"/>
    </location>
</feature>
<evidence type="ECO:0000256" key="1">
    <source>
        <dbReference type="SAM" id="MobiDB-lite"/>
    </source>
</evidence>
<keyword evidence="2" id="KW-0472">Membrane</keyword>
<protein>
    <submittedName>
        <fullName evidence="3">Uncharacterized protein</fullName>
    </submittedName>
</protein>
<feature type="region of interest" description="Disordered" evidence="1">
    <location>
        <begin position="124"/>
        <end position="149"/>
    </location>
</feature>
<evidence type="ECO:0000313" key="3">
    <source>
        <dbReference type="EMBL" id="ROP35135.1"/>
    </source>
</evidence>
<accession>A0A3N1GXY6</accession>
<dbReference type="Proteomes" id="UP000268727">
    <property type="component" value="Unassembled WGS sequence"/>
</dbReference>
<keyword evidence="4" id="KW-1185">Reference proteome</keyword>
<keyword evidence="2" id="KW-0812">Transmembrane</keyword>
<sequence>MTDLRALHDAFEELERRADAATAHMALDTSPRTRGTASRSGVRLAPVALAAAVVAGVATGAVLLVPDNGPVTQVAQPSTSSTAPPVTTTSAPPPAHETPEVLAERFRAVLGDLATFVVTETGPGASRWTLPDGPPTGAPSNLTPKPTTQIGSSIGGTLTAAGVTGGFDLLMYPGTAGEKAQCGPDEPGCTLRELPDGSALATSQFALEGSGLTNEVKLTRPDGLVFIMHISNRQSPKGLGPLLGGHPPLTVEQLVQIATSDRW</sequence>
<evidence type="ECO:0000313" key="4">
    <source>
        <dbReference type="Proteomes" id="UP000268727"/>
    </source>
</evidence>